<gene>
    <name evidence="1" type="ORF">V7S43_006792</name>
</gene>
<evidence type="ECO:0000313" key="2">
    <source>
        <dbReference type="Proteomes" id="UP001632037"/>
    </source>
</evidence>
<organism evidence="1 2">
    <name type="scientific">Phytophthora oleae</name>
    <dbReference type="NCBI Taxonomy" id="2107226"/>
    <lineage>
        <taxon>Eukaryota</taxon>
        <taxon>Sar</taxon>
        <taxon>Stramenopiles</taxon>
        <taxon>Oomycota</taxon>
        <taxon>Peronosporomycetes</taxon>
        <taxon>Peronosporales</taxon>
        <taxon>Peronosporaceae</taxon>
        <taxon>Phytophthora</taxon>
    </lineage>
</organism>
<evidence type="ECO:0000313" key="1">
    <source>
        <dbReference type="EMBL" id="KAL3667914.1"/>
    </source>
</evidence>
<dbReference type="AlphaFoldDB" id="A0ABD3FQL7"/>
<dbReference type="EMBL" id="JBIMZQ010000012">
    <property type="protein sequence ID" value="KAL3667914.1"/>
    <property type="molecule type" value="Genomic_DNA"/>
</dbReference>
<dbReference type="Proteomes" id="UP001632037">
    <property type="component" value="Unassembled WGS sequence"/>
</dbReference>
<comment type="caution">
    <text evidence="1">The sequence shown here is derived from an EMBL/GenBank/DDBJ whole genome shotgun (WGS) entry which is preliminary data.</text>
</comment>
<reference evidence="1 2" key="1">
    <citation type="submission" date="2024-09" db="EMBL/GenBank/DDBJ databases">
        <title>Genome sequencing and assembly of Phytophthora oleae, isolate VK10A, causative agent of rot of olive drupes.</title>
        <authorList>
            <person name="Conti Taguali S."/>
            <person name="Riolo M."/>
            <person name="La Spada F."/>
            <person name="Cacciola S.O."/>
            <person name="Dionisio G."/>
        </authorList>
    </citation>
    <scope>NUCLEOTIDE SEQUENCE [LARGE SCALE GENOMIC DNA]</scope>
    <source>
        <strain evidence="1 2">VK10A</strain>
    </source>
</reference>
<proteinExistence type="predicted"/>
<protein>
    <submittedName>
        <fullName evidence="1">Uncharacterized protein</fullName>
    </submittedName>
</protein>
<accession>A0ABD3FQL7</accession>
<keyword evidence="2" id="KW-1185">Reference proteome</keyword>
<name>A0ABD3FQL7_9STRA</name>
<sequence length="93" mass="10629">MRTEDWKIYGGGKGCNELEGFMYSTDEVSENGYPVQARSYGTERFLYEGYGDGESDQQHAYGTTVYREMVEMTIPLVPMIFADTMTLEKARDL</sequence>